<sequence length="317" mass="34604">MSDSTKYFIYASLFLLVSILFCLPAYASSCWLGQSATLSLGTSNAQGSALVSTDVIADCYFNSNQPVTYKLCLVADSFDPAGSTPRSMIIYNPVRALLNYELYSDAARTFKIPDSERKNQAQCQTFQFEAGTGNVSTRLKLYGQVLPGQNVPAAYYQTNSIGLKLYSAYKVGSEVPTDTEALANSNTGNNNLIVNSYYENSCLIQSATDINFGAVDQLKTPLISSGNIQLACPVGTIMQVSLNNGINAQGTQRRMRNALGNYIRYNLSRNAHDDQPWQGNTFYSVDNHNIPVYATVPAQPISSTGQYSDTITVTLTY</sequence>
<reference evidence="3 4" key="1">
    <citation type="submission" date="2020-02" db="EMBL/GenBank/DDBJ databases">
        <title>Tigecycline-resistant Acinetobacter species from pigs and migratory birds.</title>
        <authorList>
            <person name="Chen C."/>
            <person name="Sun J."/>
            <person name="Liao X.-P."/>
            <person name="Liu Y.-H."/>
        </authorList>
    </citation>
    <scope>NUCLEOTIDE SEQUENCE [LARGE SCALE GENOMIC DNA]</scope>
    <source>
        <strain evidence="3 4">C15_T</strain>
        <plasmid evidence="3 4">pC15-3</plasmid>
    </source>
</reference>
<dbReference type="EMBL" id="CP048657">
    <property type="protein sequence ID" value="QOW44381.1"/>
    <property type="molecule type" value="Genomic_DNA"/>
</dbReference>
<organism evidence="3 4">
    <name type="scientific">Acinetobacter indicus</name>
    <dbReference type="NCBI Taxonomy" id="756892"/>
    <lineage>
        <taxon>Bacteria</taxon>
        <taxon>Pseudomonadati</taxon>
        <taxon>Pseudomonadota</taxon>
        <taxon>Gammaproteobacteria</taxon>
        <taxon>Moraxellales</taxon>
        <taxon>Moraxellaceae</taxon>
        <taxon>Acinetobacter</taxon>
    </lineage>
</organism>
<name>A0A7S6VT08_9GAMM</name>
<geneLocation type="plasmid" evidence="3 4">
    <name>pC15-3</name>
</geneLocation>
<evidence type="ECO:0000313" key="3">
    <source>
        <dbReference type="EMBL" id="QOW44393.1"/>
    </source>
</evidence>
<proteinExistence type="predicted"/>
<dbReference type="PANTHER" id="PTHR37089">
    <property type="entry name" value="PROTEIN U-RELATED"/>
    <property type="match status" value="1"/>
</dbReference>
<dbReference type="Pfam" id="PF05229">
    <property type="entry name" value="SCPU"/>
    <property type="match status" value="2"/>
</dbReference>
<dbReference type="PANTHER" id="PTHR37089:SF1">
    <property type="entry name" value="MEMBRANE PROTEIN"/>
    <property type="match status" value="1"/>
</dbReference>
<dbReference type="SMART" id="SM00972">
    <property type="entry name" value="SCPU"/>
    <property type="match status" value="2"/>
</dbReference>
<evidence type="ECO:0000313" key="4">
    <source>
        <dbReference type="Proteomes" id="UP000593812"/>
    </source>
</evidence>
<dbReference type="EMBL" id="CP048657">
    <property type="protein sequence ID" value="QOW44393.1"/>
    <property type="molecule type" value="Genomic_DNA"/>
</dbReference>
<protein>
    <submittedName>
        <fullName evidence="3">Spore coat U domain-containing protein</fullName>
    </submittedName>
</protein>
<dbReference type="RefSeq" id="WP_180002664.1">
    <property type="nucleotide sequence ID" value="NZ_CP048657.1"/>
</dbReference>
<dbReference type="AlphaFoldDB" id="A0A7S6VT08"/>
<evidence type="ECO:0000259" key="1">
    <source>
        <dbReference type="Pfam" id="PF05229"/>
    </source>
</evidence>
<dbReference type="InterPro" id="IPR007893">
    <property type="entry name" value="Spore_coat_U/FanG"/>
</dbReference>
<dbReference type="Proteomes" id="UP000593812">
    <property type="component" value="Plasmid pC15-3"/>
</dbReference>
<feature type="domain" description="Spore coat protein U/FanG" evidence="1">
    <location>
        <begin position="192"/>
        <end position="314"/>
    </location>
</feature>
<accession>A0A7S6VT08</accession>
<feature type="domain" description="Spore coat protein U/FanG" evidence="1">
    <location>
        <begin position="24"/>
        <end position="157"/>
    </location>
</feature>
<dbReference type="InterPro" id="IPR053167">
    <property type="entry name" value="Spore_coat_component"/>
</dbReference>
<evidence type="ECO:0000313" key="2">
    <source>
        <dbReference type="EMBL" id="QOW44381.1"/>
    </source>
</evidence>
<keyword evidence="3" id="KW-0614">Plasmid</keyword>
<gene>
    <name evidence="2" type="ORF">G0027_16360</name>
    <name evidence="3" type="ORF">G0027_16430</name>
</gene>